<name>A0ABD3FSP2_9STRA</name>
<protein>
    <submittedName>
        <fullName evidence="2">Uncharacterized protein</fullName>
    </submittedName>
</protein>
<feature type="region of interest" description="Disordered" evidence="1">
    <location>
        <begin position="36"/>
        <end position="71"/>
    </location>
</feature>
<keyword evidence="3" id="KW-1185">Reference proteome</keyword>
<proteinExistence type="predicted"/>
<reference evidence="2 3" key="1">
    <citation type="submission" date="2024-09" db="EMBL/GenBank/DDBJ databases">
        <title>Genome sequencing and assembly of Phytophthora oleae, isolate VK10A, causative agent of rot of olive drupes.</title>
        <authorList>
            <person name="Conti Taguali S."/>
            <person name="Riolo M."/>
            <person name="La Spada F."/>
            <person name="Cacciola S.O."/>
            <person name="Dionisio G."/>
        </authorList>
    </citation>
    <scope>NUCLEOTIDE SEQUENCE [LARGE SCALE GENOMIC DNA]</scope>
    <source>
        <strain evidence="2 3">VK10A</strain>
    </source>
</reference>
<evidence type="ECO:0000256" key="1">
    <source>
        <dbReference type="SAM" id="MobiDB-lite"/>
    </source>
</evidence>
<organism evidence="2 3">
    <name type="scientific">Phytophthora oleae</name>
    <dbReference type="NCBI Taxonomy" id="2107226"/>
    <lineage>
        <taxon>Eukaryota</taxon>
        <taxon>Sar</taxon>
        <taxon>Stramenopiles</taxon>
        <taxon>Oomycota</taxon>
        <taxon>Peronosporomycetes</taxon>
        <taxon>Peronosporales</taxon>
        <taxon>Peronosporaceae</taxon>
        <taxon>Phytophthora</taxon>
    </lineage>
</organism>
<comment type="caution">
    <text evidence="2">The sequence shown here is derived from an EMBL/GenBank/DDBJ whole genome shotgun (WGS) entry which is preliminary data.</text>
</comment>
<accession>A0ABD3FSP2</accession>
<sequence length="238" mass="27658">MVMVLALVRTAAKQATRGVRCAPQLQTVRNFAFRTRRNDDDDDSFRGRRRRKPEDMEPREKDDEETGNLYDPYREYMETTGERGYREFNPDNVEEFKPEWVEPEAMMEDKSWPATTGTDLFADLLNIPSEPPSGEKMDKILKEAFARMGHTGNIDDVKLPQMDVEIPADHPDKEALEIMKQSMMNNGRLKMDDKNDLLKSIIDELNHLRNDKTTLFKGLESVKEEDSKKKSKKNKNKN</sequence>
<gene>
    <name evidence="2" type="ORF">V7S43_006020</name>
</gene>
<dbReference type="EMBL" id="JBIMZQ010000010">
    <property type="protein sequence ID" value="KAL3668725.1"/>
    <property type="molecule type" value="Genomic_DNA"/>
</dbReference>
<dbReference type="AlphaFoldDB" id="A0ABD3FSP2"/>
<feature type="compositionally biased region" description="Basic and acidic residues" evidence="1">
    <location>
        <begin position="52"/>
        <end position="61"/>
    </location>
</feature>
<evidence type="ECO:0000313" key="3">
    <source>
        <dbReference type="Proteomes" id="UP001632037"/>
    </source>
</evidence>
<evidence type="ECO:0000313" key="2">
    <source>
        <dbReference type="EMBL" id="KAL3668725.1"/>
    </source>
</evidence>
<dbReference type="Proteomes" id="UP001632037">
    <property type="component" value="Unassembled WGS sequence"/>
</dbReference>